<keyword evidence="3" id="KW-1185">Reference proteome</keyword>
<dbReference type="GeneID" id="104587141"/>
<organism evidence="3 4">
    <name type="scientific">Nelumbo nucifera</name>
    <name type="common">Sacred lotus</name>
    <dbReference type="NCBI Taxonomy" id="4432"/>
    <lineage>
        <taxon>Eukaryota</taxon>
        <taxon>Viridiplantae</taxon>
        <taxon>Streptophyta</taxon>
        <taxon>Embryophyta</taxon>
        <taxon>Tracheophyta</taxon>
        <taxon>Spermatophyta</taxon>
        <taxon>Magnoliopsida</taxon>
        <taxon>Proteales</taxon>
        <taxon>Nelumbonaceae</taxon>
        <taxon>Nelumbo</taxon>
    </lineage>
</organism>
<dbReference type="GO" id="GO:0003700">
    <property type="term" value="F:DNA-binding transcription factor activity"/>
    <property type="evidence" value="ECO:0007669"/>
    <property type="project" value="InterPro"/>
</dbReference>
<gene>
    <name evidence="4" type="primary">LOC104587141</name>
</gene>
<reference evidence="4" key="1">
    <citation type="submission" date="2025-08" db="UniProtKB">
        <authorList>
            <consortium name="RefSeq"/>
        </authorList>
    </citation>
    <scope>IDENTIFICATION</scope>
</reference>
<sequence>MHAQDPRALPKMQLQCIGNKPTRQGDIGSFECLIPNQNFVEMSSYQEYLKLKARVEVLQRSQRNLLGEDLGPLTTKELQQLEMSLKQIRSTKEQMLQEANRTLRRKKLVVKIPFG</sequence>
<dbReference type="RefSeq" id="XP_019051519.1">
    <property type="nucleotide sequence ID" value="XM_019195974.1"/>
</dbReference>
<dbReference type="PROSITE" id="PS51297">
    <property type="entry name" value="K_BOX"/>
    <property type="match status" value="1"/>
</dbReference>
<evidence type="ECO:0000313" key="3">
    <source>
        <dbReference type="Proteomes" id="UP000189703"/>
    </source>
</evidence>
<dbReference type="eggNOG" id="KOG0014">
    <property type="taxonomic scope" value="Eukaryota"/>
</dbReference>
<dbReference type="InterPro" id="IPR002487">
    <property type="entry name" value="TF_Kbox"/>
</dbReference>
<feature type="domain" description="K-box" evidence="2">
    <location>
        <begin position="41"/>
        <end position="115"/>
    </location>
</feature>
<accession>A0A1U8PY91</accession>
<name>A0A1U8PY91_NELNU</name>
<protein>
    <submittedName>
        <fullName evidence="4">Agamous-like MADS-box protein AGL9 homolog</fullName>
    </submittedName>
</protein>
<feature type="coiled-coil region" evidence="1">
    <location>
        <begin position="78"/>
        <end position="105"/>
    </location>
</feature>
<dbReference type="Proteomes" id="UP000189703">
    <property type="component" value="Unplaced"/>
</dbReference>
<dbReference type="AlphaFoldDB" id="A0A1U8PY91"/>
<evidence type="ECO:0000259" key="2">
    <source>
        <dbReference type="PROSITE" id="PS51297"/>
    </source>
</evidence>
<dbReference type="InParanoid" id="A0A1U8PY91"/>
<dbReference type="KEGG" id="nnu:104587141"/>
<dbReference type="Pfam" id="PF01486">
    <property type="entry name" value="K-box"/>
    <property type="match status" value="1"/>
</dbReference>
<proteinExistence type="predicted"/>
<dbReference type="GO" id="GO:0005634">
    <property type="term" value="C:nucleus"/>
    <property type="evidence" value="ECO:0007669"/>
    <property type="project" value="InterPro"/>
</dbReference>
<evidence type="ECO:0000313" key="4">
    <source>
        <dbReference type="RefSeq" id="XP_019051519.1"/>
    </source>
</evidence>
<dbReference type="OrthoDB" id="1898716at2759"/>
<keyword evidence="1" id="KW-0175">Coiled coil</keyword>
<evidence type="ECO:0000256" key="1">
    <source>
        <dbReference type="SAM" id="Coils"/>
    </source>
</evidence>